<evidence type="ECO:0008006" key="4">
    <source>
        <dbReference type="Google" id="ProtNLM"/>
    </source>
</evidence>
<dbReference type="AlphaFoldDB" id="A0A517Y0R2"/>
<feature type="chain" id="PRO_5022058916" description="DUF1573 domain-containing protein" evidence="1">
    <location>
        <begin position="20"/>
        <end position="133"/>
    </location>
</feature>
<dbReference type="Proteomes" id="UP000319576">
    <property type="component" value="Chromosome"/>
</dbReference>
<feature type="signal peptide" evidence="1">
    <location>
        <begin position="1"/>
        <end position="19"/>
    </location>
</feature>
<name>A0A517Y0R2_9BACT</name>
<keyword evidence="3" id="KW-1185">Reference proteome</keyword>
<dbReference type="KEGG" id="uli:ETAA1_53440"/>
<dbReference type="OrthoDB" id="290168at2"/>
<dbReference type="RefSeq" id="WP_145243536.1">
    <property type="nucleotide sequence ID" value="NZ_CP036273.1"/>
</dbReference>
<dbReference type="EMBL" id="CP036273">
    <property type="protein sequence ID" value="QDU23345.1"/>
    <property type="molecule type" value="Genomic_DNA"/>
</dbReference>
<evidence type="ECO:0000313" key="2">
    <source>
        <dbReference type="EMBL" id="QDU23345.1"/>
    </source>
</evidence>
<evidence type="ECO:0000256" key="1">
    <source>
        <dbReference type="SAM" id="SignalP"/>
    </source>
</evidence>
<dbReference type="PROSITE" id="PS51257">
    <property type="entry name" value="PROKAR_LIPOPROTEIN"/>
    <property type="match status" value="1"/>
</dbReference>
<accession>A0A517Y0R2</accession>
<keyword evidence="1" id="KW-0732">Signal</keyword>
<evidence type="ECO:0000313" key="3">
    <source>
        <dbReference type="Proteomes" id="UP000319576"/>
    </source>
</evidence>
<gene>
    <name evidence="2" type="ORF">ETAA1_53440</name>
</gene>
<reference evidence="2 3" key="1">
    <citation type="submission" date="2019-02" db="EMBL/GenBank/DDBJ databases">
        <title>Deep-cultivation of Planctomycetes and their phenomic and genomic characterization uncovers novel biology.</title>
        <authorList>
            <person name="Wiegand S."/>
            <person name="Jogler M."/>
            <person name="Boedeker C."/>
            <person name="Pinto D."/>
            <person name="Vollmers J."/>
            <person name="Rivas-Marin E."/>
            <person name="Kohn T."/>
            <person name="Peeters S.H."/>
            <person name="Heuer A."/>
            <person name="Rast P."/>
            <person name="Oberbeckmann S."/>
            <person name="Bunk B."/>
            <person name="Jeske O."/>
            <person name="Meyerdierks A."/>
            <person name="Storesund J.E."/>
            <person name="Kallscheuer N."/>
            <person name="Luecker S."/>
            <person name="Lage O.M."/>
            <person name="Pohl T."/>
            <person name="Merkel B.J."/>
            <person name="Hornburger P."/>
            <person name="Mueller R.-W."/>
            <person name="Bruemmer F."/>
            <person name="Labrenz M."/>
            <person name="Spormann A.M."/>
            <person name="Op den Camp H."/>
            <person name="Overmann J."/>
            <person name="Amann R."/>
            <person name="Jetten M.S.M."/>
            <person name="Mascher T."/>
            <person name="Medema M.H."/>
            <person name="Devos D.P."/>
            <person name="Kaster A.-K."/>
            <person name="Ovreas L."/>
            <person name="Rohde M."/>
            <person name="Galperin M.Y."/>
            <person name="Jogler C."/>
        </authorList>
    </citation>
    <scope>NUCLEOTIDE SEQUENCE [LARGE SCALE GENOMIC DNA]</scope>
    <source>
        <strain evidence="2 3">ETA_A1</strain>
    </source>
</reference>
<protein>
    <recommendedName>
        <fullName evidence="4">DUF1573 domain-containing protein</fullName>
    </recommendedName>
</protein>
<sequence length="133" mass="14008" precursor="true">MTRTLAALTVGLFAIATTACNRSPEGGTPGQTFRLTTAAGDTNLKPGEEKTVVVNVSRDNNFTQPVALKADSQSPKIDVRVDKTKMETADKSFTLTVKAAADAPKGEHIIKVTGTPQTGTPTNLEVKVEVVNP</sequence>
<proteinExistence type="predicted"/>
<organism evidence="2 3">
    <name type="scientific">Urbifossiella limnaea</name>
    <dbReference type="NCBI Taxonomy" id="2528023"/>
    <lineage>
        <taxon>Bacteria</taxon>
        <taxon>Pseudomonadati</taxon>
        <taxon>Planctomycetota</taxon>
        <taxon>Planctomycetia</taxon>
        <taxon>Gemmatales</taxon>
        <taxon>Gemmataceae</taxon>
        <taxon>Urbifossiella</taxon>
    </lineage>
</organism>